<comment type="caution">
    <text evidence="2">The sequence shown here is derived from an EMBL/GenBank/DDBJ whole genome shotgun (WGS) entry which is preliminary data.</text>
</comment>
<name>A0ABD3HRZ6_9MARC</name>
<organism evidence="2 3">
    <name type="scientific">Riccia sorocarpa</name>
    <dbReference type="NCBI Taxonomy" id="122646"/>
    <lineage>
        <taxon>Eukaryota</taxon>
        <taxon>Viridiplantae</taxon>
        <taxon>Streptophyta</taxon>
        <taxon>Embryophyta</taxon>
        <taxon>Marchantiophyta</taxon>
        <taxon>Marchantiopsida</taxon>
        <taxon>Marchantiidae</taxon>
        <taxon>Marchantiales</taxon>
        <taxon>Ricciaceae</taxon>
        <taxon>Riccia</taxon>
    </lineage>
</organism>
<proteinExistence type="predicted"/>
<dbReference type="EMBL" id="JBJQOH010000003">
    <property type="protein sequence ID" value="KAL3693104.1"/>
    <property type="molecule type" value="Genomic_DNA"/>
</dbReference>
<reference evidence="2 3" key="1">
    <citation type="submission" date="2024-09" db="EMBL/GenBank/DDBJ databases">
        <title>Chromosome-scale assembly of Riccia sorocarpa.</title>
        <authorList>
            <person name="Paukszto L."/>
        </authorList>
    </citation>
    <scope>NUCLEOTIDE SEQUENCE [LARGE SCALE GENOMIC DNA]</scope>
    <source>
        <strain evidence="2">LP-2024</strain>
        <tissue evidence="2">Aerial parts of the thallus</tissue>
    </source>
</reference>
<feature type="domain" description="Reverse transcriptase" evidence="1">
    <location>
        <begin position="26"/>
        <end position="146"/>
    </location>
</feature>
<evidence type="ECO:0000259" key="1">
    <source>
        <dbReference type="Pfam" id="PF00078"/>
    </source>
</evidence>
<dbReference type="PANTHER" id="PTHR19446">
    <property type="entry name" value="REVERSE TRANSCRIPTASES"/>
    <property type="match status" value="1"/>
</dbReference>
<dbReference type="Proteomes" id="UP001633002">
    <property type="component" value="Unassembled WGS sequence"/>
</dbReference>
<protein>
    <recommendedName>
        <fullName evidence="1">Reverse transcriptase domain-containing protein</fullName>
    </recommendedName>
</protein>
<dbReference type="InterPro" id="IPR000477">
    <property type="entry name" value="RT_dom"/>
</dbReference>
<keyword evidence="3" id="KW-1185">Reference proteome</keyword>
<accession>A0ABD3HRZ6</accession>
<evidence type="ECO:0000313" key="2">
    <source>
        <dbReference type="EMBL" id="KAL3693104.1"/>
    </source>
</evidence>
<sequence>MHKKCRSAGRQELFLWGFLEGIITLVPKEGGVETLSRWRPITLLSSVHKVYAKVIACRLTLILPTLVPSQQQGFIKGRNVYNNVMFFSLLHETLKRERRLASFLMLDLAKVFDPIRHDFIFLGLETLGFSRHFLQIIKSIVEEVETDERRLLRVSLRAGRETLPITLAVADDTAFVLTTDQNFFASLGLLFDRFSSVSGCMVNWGKSRHLPFGKFILQPPWLCELPFQSLSRSQGTRYLGVFTASKLKPNNTWDFVSQKLTKRLAIFANQQLKFKSKVVILRYLLQSIISFSLALVRFRKKYLQRLERLLAAFLWGTRADGSARTSLAIWEQLALPVGLCGVGLWSLQLFQEALVYAGLGCMISGVLQN</sequence>
<gene>
    <name evidence="2" type="ORF">R1sor_006755</name>
</gene>
<evidence type="ECO:0000313" key="3">
    <source>
        <dbReference type="Proteomes" id="UP001633002"/>
    </source>
</evidence>
<dbReference type="AlphaFoldDB" id="A0ABD3HRZ6"/>
<dbReference type="Pfam" id="PF00078">
    <property type="entry name" value="RVT_1"/>
    <property type="match status" value="1"/>
</dbReference>